<dbReference type="AlphaFoldDB" id="A0AAD1UKN3"/>
<feature type="compositionally biased region" description="Low complexity" evidence="1">
    <location>
        <begin position="146"/>
        <end position="156"/>
    </location>
</feature>
<comment type="caution">
    <text evidence="2">The sequence shown here is derived from an EMBL/GenBank/DDBJ whole genome shotgun (WGS) entry which is preliminary data.</text>
</comment>
<dbReference type="Proteomes" id="UP001295684">
    <property type="component" value="Unassembled WGS sequence"/>
</dbReference>
<feature type="compositionally biased region" description="Basic and acidic residues" evidence="1">
    <location>
        <begin position="37"/>
        <end position="68"/>
    </location>
</feature>
<feature type="region of interest" description="Disordered" evidence="1">
    <location>
        <begin position="231"/>
        <end position="254"/>
    </location>
</feature>
<evidence type="ECO:0000256" key="1">
    <source>
        <dbReference type="SAM" id="MobiDB-lite"/>
    </source>
</evidence>
<feature type="compositionally biased region" description="Basic and acidic residues" evidence="1">
    <location>
        <begin position="1"/>
        <end position="11"/>
    </location>
</feature>
<gene>
    <name evidence="2" type="ORF">ECRASSUSDP1_LOCUS8316</name>
</gene>
<protein>
    <submittedName>
        <fullName evidence="2">Uncharacterized protein</fullName>
    </submittedName>
</protein>
<name>A0AAD1UKN3_EUPCR</name>
<accession>A0AAD1UKN3</accession>
<dbReference type="InterPro" id="IPR010736">
    <property type="entry name" value="SHIPPO-rpt"/>
</dbReference>
<evidence type="ECO:0000313" key="2">
    <source>
        <dbReference type="EMBL" id="CAI2367039.1"/>
    </source>
</evidence>
<dbReference type="EMBL" id="CAMPGE010008131">
    <property type="protein sequence ID" value="CAI2367039.1"/>
    <property type="molecule type" value="Genomic_DNA"/>
</dbReference>
<proteinExistence type="predicted"/>
<feature type="region of interest" description="Disordered" evidence="1">
    <location>
        <begin position="145"/>
        <end position="175"/>
    </location>
</feature>
<dbReference type="Pfam" id="PF07004">
    <property type="entry name" value="SHIPPO-rpt"/>
    <property type="match status" value="2"/>
</dbReference>
<evidence type="ECO:0000313" key="3">
    <source>
        <dbReference type="Proteomes" id="UP001295684"/>
    </source>
</evidence>
<sequence>MEENFERESASSRKGGLMQEVTTKKPEVAPPSTELHISLKEEIKKEPEIDQKSERKLEQKEEEKHEQRLMTSGSKEGSSTASPKKLIKIPKHAGSTKKVASPMDATIGKNSPMKNIYKSSGKSVKSKYRTMKSLDKARRYKGGLASSFSKMSSSSSQGFRTHYNTRQGNRSKIPNGYRSLMTLQRAGPGSYNLPPLLGGFIHQNNKRNNPRYSIGKASKYEVQSMTKEQLQRSPGAASPGVGSYSPDHNKFRADSPRATIGRERRFIQLKSTKTLKREVPHAYIKQDKSGLGSTQGRGFTKEKRFVVVAMKNRDKLSNPAPSHYNHHLHNTISSNFGNLRNKDRSATKKYHNKPDFKKQKGCYGNESSPGPGAYDNHLQTSSLSRMRRSHHNSFTKSERNLLPSKKSMTNEPSPASYKPQSFIGKCKGGVIGTRKSIDFTQLHSQFKGLIKRGLV</sequence>
<reference evidence="2" key="1">
    <citation type="submission" date="2023-07" db="EMBL/GenBank/DDBJ databases">
        <authorList>
            <consortium name="AG Swart"/>
            <person name="Singh M."/>
            <person name="Singh A."/>
            <person name="Seah K."/>
            <person name="Emmerich C."/>
        </authorList>
    </citation>
    <scope>NUCLEOTIDE SEQUENCE</scope>
    <source>
        <strain evidence="2">DP1</strain>
    </source>
</reference>
<feature type="compositionally biased region" description="Basic and acidic residues" evidence="1">
    <location>
        <begin position="340"/>
        <end position="358"/>
    </location>
</feature>
<organism evidence="2 3">
    <name type="scientific">Euplotes crassus</name>
    <dbReference type="NCBI Taxonomy" id="5936"/>
    <lineage>
        <taxon>Eukaryota</taxon>
        <taxon>Sar</taxon>
        <taxon>Alveolata</taxon>
        <taxon>Ciliophora</taxon>
        <taxon>Intramacronucleata</taxon>
        <taxon>Spirotrichea</taxon>
        <taxon>Hypotrichia</taxon>
        <taxon>Euplotida</taxon>
        <taxon>Euplotidae</taxon>
        <taxon>Moneuplotes</taxon>
    </lineage>
</organism>
<feature type="region of interest" description="Disordered" evidence="1">
    <location>
        <begin position="1"/>
        <end position="128"/>
    </location>
</feature>
<feature type="region of interest" description="Disordered" evidence="1">
    <location>
        <begin position="316"/>
        <end position="420"/>
    </location>
</feature>
<feature type="compositionally biased region" description="Polar residues" evidence="1">
    <location>
        <begin position="157"/>
        <end position="172"/>
    </location>
</feature>
<feature type="compositionally biased region" description="Polar residues" evidence="1">
    <location>
        <begin position="69"/>
        <end position="82"/>
    </location>
</feature>
<feature type="compositionally biased region" description="Basic residues" evidence="1">
    <location>
        <begin position="85"/>
        <end position="95"/>
    </location>
</feature>
<keyword evidence="3" id="KW-1185">Reference proteome</keyword>